<reference evidence="2 3" key="1">
    <citation type="submission" date="2024-04" db="EMBL/GenBank/DDBJ databases">
        <title>Genome assembly C_amara_ONT_v2.</title>
        <authorList>
            <person name="Yant L."/>
            <person name="Moore C."/>
            <person name="Slenker M."/>
        </authorList>
    </citation>
    <scope>NUCLEOTIDE SEQUENCE [LARGE SCALE GENOMIC DNA]</scope>
    <source>
        <tissue evidence="2">Leaf</tissue>
    </source>
</reference>
<dbReference type="EMBL" id="JBANAX010000022">
    <property type="protein sequence ID" value="KAL1225677.1"/>
    <property type="molecule type" value="Genomic_DNA"/>
</dbReference>
<name>A0ABD1C869_CARAN</name>
<gene>
    <name evidence="2" type="ORF">V5N11_025775</name>
</gene>
<accession>A0ABD1C869</accession>
<organism evidence="2 3">
    <name type="scientific">Cardamine amara subsp. amara</name>
    <dbReference type="NCBI Taxonomy" id="228776"/>
    <lineage>
        <taxon>Eukaryota</taxon>
        <taxon>Viridiplantae</taxon>
        <taxon>Streptophyta</taxon>
        <taxon>Embryophyta</taxon>
        <taxon>Tracheophyta</taxon>
        <taxon>Spermatophyta</taxon>
        <taxon>Magnoliopsida</taxon>
        <taxon>eudicotyledons</taxon>
        <taxon>Gunneridae</taxon>
        <taxon>Pentapetalae</taxon>
        <taxon>rosids</taxon>
        <taxon>malvids</taxon>
        <taxon>Brassicales</taxon>
        <taxon>Brassicaceae</taxon>
        <taxon>Cardamineae</taxon>
        <taxon>Cardamine</taxon>
    </lineage>
</organism>
<dbReference type="AlphaFoldDB" id="A0ABD1C869"/>
<comment type="caution">
    <text evidence="2">The sequence shown here is derived from an EMBL/GenBank/DDBJ whole genome shotgun (WGS) entry which is preliminary data.</text>
</comment>
<dbReference type="Pfam" id="PF13966">
    <property type="entry name" value="zf-RVT"/>
    <property type="match status" value="1"/>
</dbReference>
<feature type="domain" description="Reverse transcriptase zinc-binding" evidence="1">
    <location>
        <begin position="26"/>
        <end position="103"/>
    </location>
</feature>
<dbReference type="InterPro" id="IPR026960">
    <property type="entry name" value="RVT-Znf"/>
</dbReference>
<evidence type="ECO:0000313" key="2">
    <source>
        <dbReference type="EMBL" id="KAL1225677.1"/>
    </source>
</evidence>
<dbReference type="Proteomes" id="UP001558713">
    <property type="component" value="Unassembled WGS sequence"/>
</dbReference>
<evidence type="ECO:0000313" key="3">
    <source>
        <dbReference type="Proteomes" id="UP001558713"/>
    </source>
</evidence>
<proteinExistence type="predicted"/>
<protein>
    <recommendedName>
        <fullName evidence="1">Reverse transcriptase zinc-binding domain-containing protein</fullName>
    </recommendedName>
</protein>
<evidence type="ECO:0000259" key="1">
    <source>
        <dbReference type="Pfam" id="PF13966"/>
    </source>
</evidence>
<keyword evidence="3" id="KW-1185">Reference proteome</keyword>
<sequence>MSPPTTYAGQDTWLWRWGPDKYKNKFSAKRIWELIRQPSPRLIWFPYQVLRYAFIAWLSIQDRLSIGARTRGWGDIQRCILCGEPNDTRDHLFFACPYSFSVWTSLCGSLIGRTITPN</sequence>